<reference evidence="2" key="1">
    <citation type="submission" date="2022-11" db="UniProtKB">
        <authorList>
            <consortium name="WormBaseParasite"/>
        </authorList>
    </citation>
    <scope>IDENTIFICATION</scope>
</reference>
<dbReference type="InterPro" id="IPR006954">
    <property type="entry name" value="Mlt-10-like"/>
</dbReference>
<accession>A0A915CVZ9</accession>
<name>A0A915CVZ9_9BILA</name>
<dbReference type="Proteomes" id="UP000887574">
    <property type="component" value="Unplaced"/>
</dbReference>
<protein>
    <submittedName>
        <fullName evidence="2">Uncharacterized protein</fullName>
    </submittedName>
</protein>
<dbReference type="WBParaSite" id="jg12944">
    <property type="protein sequence ID" value="jg12944"/>
    <property type="gene ID" value="jg12944"/>
</dbReference>
<organism evidence="1 2">
    <name type="scientific">Ditylenchus dipsaci</name>
    <dbReference type="NCBI Taxonomy" id="166011"/>
    <lineage>
        <taxon>Eukaryota</taxon>
        <taxon>Metazoa</taxon>
        <taxon>Ecdysozoa</taxon>
        <taxon>Nematoda</taxon>
        <taxon>Chromadorea</taxon>
        <taxon>Rhabditida</taxon>
        <taxon>Tylenchina</taxon>
        <taxon>Tylenchomorpha</taxon>
        <taxon>Sphaerularioidea</taxon>
        <taxon>Anguinidae</taxon>
        <taxon>Anguininae</taxon>
        <taxon>Ditylenchus</taxon>
    </lineage>
</organism>
<dbReference type="Pfam" id="PF04870">
    <property type="entry name" value="Moulting_cycle"/>
    <property type="match status" value="1"/>
</dbReference>
<proteinExistence type="predicted"/>
<evidence type="ECO:0000313" key="2">
    <source>
        <dbReference type="WBParaSite" id="jg12944"/>
    </source>
</evidence>
<keyword evidence="1" id="KW-1185">Reference proteome</keyword>
<sequence>MHYNWYYTAIKGLIGQLGKQLYKKLSKSEQKRLARCLDRIEDKKDLIESAKCIVEPAKGIWLKLNQQGSDFYKKLVKRDTQGLEENEDSKFLYGLDGEDRIFKRTKSTADDQSMLKVQSKGKMDNLVARNDKSAISRISQLIHQLTGPNTKNETMATKQTWSKTFGTLKKLHNLDKERRKTLVIRYDLVLDSNETSLSPSEKRSPMGMLRTALQLIDSLPDRENKTEKDYRAFSPRFMPIMPDKSDSEVENVFSPNILCSLHDTSVPLAKSKTTLLISKTLRHFLE</sequence>
<dbReference type="AlphaFoldDB" id="A0A915CVZ9"/>
<evidence type="ECO:0000313" key="1">
    <source>
        <dbReference type="Proteomes" id="UP000887574"/>
    </source>
</evidence>